<dbReference type="RefSeq" id="WP_186958246.1">
    <property type="nucleotide sequence ID" value="NZ_JACOOI010000002.1"/>
</dbReference>
<reference evidence="3 4" key="1">
    <citation type="submission" date="2020-08" db="EMBL/GenBank/DDBJ databases">
        <title>Genome public.</title>
        <authorList>
            <person name="Liu C."/>
            <person name="Sun Q."/>
        </authorList>
    </citation>
    <scope>NUCLEOTIDE SEQUENCE [LARGE SCALE GENOMIC DNA]</scope>
    <source>
        <strain evidence="3 4">BX2</strain>
    </source>
</reference>
<dbReference type="InterPro" id="IPR012340">
    <property type="entry name" value="NA-bd_OB-fold"/>
</dbReference>
<proteinExistence type="predicted"/>
<name>A0ABR7DWG9_9BACT</name>
<sequence length="200" mass="22394">MIKCNVTVNGVISRAASMRTGKEGKAYISFAVKVNVSSKDGDSCKAVEVSVLQEGNSNELAQYSSGTRVELKGSLTFRKRESNFYFNFHADSVEFSPVNNQDGIAGSMEFKGTIGKQVDEKTDKKGRQYLIFSAFSTEKDGDVFEYTWVRFIRFSPEHEAFLTPKGKVHINGTLEISIYQDKINLGCRVEEISEWVKQDA</sequence>
<protein>
    <submittedName>
        <fullName evidence="3">Single-stranded DNA-binding protein</fullName>
    </submittedName>
</protein>
<organism evidence="3 4">
    <name type="scientific">Parabacteroides segnis</name>
    <dbReference type="NCBI Taxonomy" id="2763058"/>
    <lineage>
        <taxon>Bacteria</taxon>
        <taxon>Pseudomonadati</taxon>
        <taxon>Bacteroidota</taxon>
        <taxon>Bacteroidia</taxon>
        <taxon>Bacteroidales</taxon>
        <taxon>Tannerellaceae</taxon>
        <taxon>Parabacteroides</taxon>
    </lineage>
</organism>
<dbReference type="Gene3D" id="2.40.50.140">
    <property type="entry name" value="Nucleic acid-binding proteins"/>
    <property type="match status" value="1"/>
</dbReference>
<evidence type="ECO:0000256" key="2">
    <source>
        <dbReference type="PROSITE-ProRule" id="PRU00252"/>
    </source>
</evidence>
<keyword evidence="4" id="KW-1185">Reference proteome</keyword>
<dbReference type="InterPro" id="IPR000424">
    <property type="entry name" value="Primosome_PriB/ssb"/>
</dbReference>
<accession>A0ABR7DWG9</accession>
<dbReference type="EMBL" id="JACOOI010000002">
    <property type="protein sequence ID" value="MBC5641864.1"/>
    <property type="molecule type" value="Genomic_DNA"/>
</dbReference>
<dbReference type="GO" id="GO:0003677">
    <property type="term" value="F:DNA binding"/>
    <property type="evidence" value="ECO:0007669"/>
    <property type="project" value="UniProtKB-KW"/>
</dbReference>
<gene>
    <name evidence="3" type="ORF">H8S77_03020</name>
</gene>
<evidence type="ECO:0000256" key="1">
    <source>
        <dbReference type="ARBA" id="ARBA00023125"/>
    </source>
</evidence>
<dbReference type="PROSITE" id="PS50935">
    <property type="entry name" value="SSB"/>
    <property type="match status" value="1"/>
</dbReference>
<evidence type="ECO:0000313" key="3">
    <source>
        <dbReference type="EMBL" id="MBC5641864.1"/>
    </source>
</evidence>
<dbReference type="SUPFAM" id="SSF50249">
    <property type="entry name" value="Nucleic acid-binding proteins"/>
    <property type="match status" value="1"/>
</dbReference>
<comment type="caution">
    <text evidence="3">The sequence shown here is derived from an EMBL/GenBank/DDBJ whole genome shotgun (WGS) entry which is preliminary data.</text>
</comment>
<evidence type="ECO:0000313" key="4">
    <source>
        <dbReference type="Proteomes" id="UP000644010"/>
    </source>
</evidence>
<dbReference type="Proteomes" id="UP000644010">
    <property type="component" value="Unassembled WGS sequence"/>
</dbReference>
<keyword evidence="1 2" id="KW-0238">DNA-binding</keyword>